<gene>
    <name evidence="1" type="primary">105625667</name>
</gene>
<reference evidence="2" key="1">
    <citation type="journal article" date="2011" name="PLoS Genet.">
        <title>The genome sequence of the leaf-cutter ant Atta cephalotes reveals insights into its obligate symbiotic lifestyle.</title>
        <authorList>
            <person name="Suen G."/>
            <person name="Teiling C."/>
            <person name="Li L."/>
            <person name="Holt C."/>
            <person name="Abouheif E."/>
            <person name="Bornberg-Bauer E."/>
            <person name="Bouffard P."/>
            <person name="Caldera E.J."/>
            <person name="Cash E."/>
            <person name="Cavanaugh A."/>
            <person name="Denas O."/>
            <person name="Elhaik E."/>
            <person name="Fave M.J."/>
            <person name="Gadau J."/>
            <person name="Gibson J.D."/>
            <person name="Graur D."/>
            <person name="Grubbs K.J."/>
            <person name="Hagen D.E."/>
            <person name="Harkins T.T."/>
            <person name="Helmkampf M."/>
            <person name="Hu H."/>
            <person name="Johnson B.R."/>
            <person name="Kim J."/>
            <person name="Marsh S.E."/>
            <person name="Moeller J.A."/>
            <person name="Munoz-Torres M.C."/>
            <person name="Murphy M.C."/>
            <person name="Naughton M.C."/>
            <person name="Nigam S."/>
            <person name="Overson R."/>
            <person name="Rajakumar R."/>
            <person name="Reese J.T."/>
            <person name="Scott J.J."/>
            <person name="Smith C.R."/>
            <person name="Tao S."/>
            <person name="Tsutsui N.D."/>
            <person name="Viljakainen L."/>
            <person name="Wissler L."/>
            <person name="Yandell M.D."/>
            <person name="Zimmer F."/>
            <person name="Taylor J."/>
            <person name="Slater S.C."/>
            <person name="Clifton S.W."/>
            <person name="Warren W.C."/>
            <person name="Elsik C.G."/>
            <person name="Smith C.D."/>
            <person name="Weinstock G.M."/>
            <person name="Gerardo N.M."/>
            <person name="Currie C.R."/>
        </authorList>
    </citation>
    <scope>NUCLEOTIDE SEQUENCE [LARGE SCALE GENOMIC DNA]</scope>
</reference>
<dbReference type="KEGG" id="acep:105625667"/>
<sequence length="160" mass="18950">MMGRTRIVPTYGSVTQLSAVTRDIRDRPREIEMGKPSHTEQLTSWITNVRQKKLKCHRSPKRDFHMEAVLTHALHKAEYELRAKQLSRIARWQRLRKHLLKDVKYGSCGLYNTTEREFERCGHHPDSRNMNFWRDNLCEDLSSIVDFLQQLSTIKSSVQR</sequence>
<evidence type="ECO:0000313" key="1">
    <source>
        <dbReference type="EnsemblMetazoa" id="XP_012062380.1"/>
    </source>
</evidence>
<dbReference type="Proteomes" id="UP000005205">
    <property type="component" value="Unassembled WGS sequence"/>
</dbReference>
<dbReference type="EMBL" id="ADTU01003668">
    <property type="status" value="NOT_ANNOTATED_CDS"/>
    <property type="molecule type" value="Genomic_DNA"/>
</dbReference>
<accession>A0A158NXX2</accession>
<dbReference type="EnsemblMetazoa" id="XM_012206990.1">
    <property type="protein sequence ID" value="XP_012062380.1"/>
    <property type="gene ID" value="LOC105625667"/>
</dbReference>
<dbReference type="InParanoid" id="A0A158NXX2"/>
<reference evidence="1" key="2">
    <citation type="submission" date="2016-04" db="UniProtKB">
        <authorList>
            <consortium name="EnsemblMetazoa"/>
        </authorList>
    </citation>
    <scope>IDENTIFICATION</scope>
</reference>
<organism evidence="1 2">
    <name type="scientific">Atta cephalotes</name>
    <name type="common">Leafcutter ant</name>
    <dbReference type="NCBI Taxonomy" id="12957"/>
    <lineage>
        <taxon>Eukaryota</taxon>
        <taxon>Metazoa</taxon>
        <taxon>Ecdysozoa</taxon>
        <taxon>Arthropoda</taxon>
        <taxon>Hexapoda</taxon>
        <taxon>Insecta</taxon>
        <taxon>Pterygota</taxon>
        <taxon>Neoptera</taxon>
        <taxon>Endopterygota</taxon>
        <taxon>Hymenoptera</taxon>
        <taxon>Apocrita</taxon>
        <taxon>Aculeata</taxon>
        <taxon>Formicoidea</taxon>
        <taxon>Formicidae</taxon>
        <taxon>Myrmicinae</taxon>
        <taxon>Atta</taxon>
    </lineage>
</organism>
<keyword evidence="2" id="KW-1185">Reference proteome</keyword>
<protein>
    <submittedName>
        <fullName evidence="1">Uncharacterized protein</fullName>
    </submittedName>
</protein>
<proteinExistence type="predicted"/>
<dbReference type="AlphaFoldDB" id="A0A158NXX2"/>
<evidence type="ECO:0000313" key="2">
    <source>
        <dbReference type="Proteomes" id="UP000005205"/>
    </source>
</evidence>
<name>A0A158NXX2_ATTCE</name>
<dbReference type="OrthoDB" id="8184679at2759"/>